<organism evidence="8 9">
    <name type="scientific">Dermatophagoides farinae</name>
    <name type="common">American house dust mite</name>
    <dbReference type="NCBI Taxonomy" id="6954"/>
    <lineage>
        <taxon>Eukaryota</taxon>
        <taxon>Metazoa</taxon>
        <taxon>Ecdysozoa</taxon>
        <taxon>Arthropoda</taxon>
        <taxon>Chelicerata</taxon>
        <taxon>Arachnida</taxon>
        <taxon>Acari</taxon>
        <taxon>Acariformes</taxon>
        <taxon>Sarcoptiformes</taxon>
        <taxon>Astigmata</taxon>
        <taxon>Psoroptidia</taxon>
        <taxon>Analgoidea</taxon>
        <taxon>Pyroglyphidae</taxon>
        <taxon>Dermatophagoidinae</taxon>
        <taxon>Dermatophagoides</taxon>
    </lineage>
</organism>
<comment type="caution">
    <text evidence="8">The sequence shown here is derived from an EMBL/GenBank/DDBJ whole genome shotgun (WGS) entry which is preliminary data.</text>
</comment>
<dbReference type="Pfam" id="PF18806">
    <property type="entry name" value="Importin_rep_3"/>
    <property type="match status" value="1"/>
</dbReference>
<evidence type="ECO:0000256" key="3">
    <source>
        <dbReference type="ARBA" id="ARBA00016020"/>
    </source>
</evidence>
<evidence type="ECO:0000256" key="5">
    <source>
        <dbReference type="ARBA" id="ARBA00022737"/>
    </source>
</evidence>
<evidence type="ECO:0000256" key="1">
    <source>
        <dbReference type="ARBA" id="ARBA00004123"/>
    </source>
</evidence>
<evidence type="ECO:0000259" key="7">
    <source>
        <dbReference type="Pfam" id="PF08389"/>
    </source>
</evidence>
<dbReference type="EMBL" id="ASGP02000009">
    <property type="protein sequence ID" value="KAH9491056.1"/>
    <property type="molecule type" value="Genomic_DNA"/>
</dbReference>
<keyword evidence="5" id="KW-0677">Repeat</keyword>
<dbReference type="PANTHER" id="PTHR12363">
    <property type="entry name" value="TRANSPORTIN 3 AND IMPORTIN 13"/>
    <property type="match status" value="1"/>
</dbReference>
<dbReference type="InterPro" id="IPR011989">
    <property type="entry name" value="ARM-like"/>
</dbReference>
<evidence type="ECO:0000256" key="4">
    <source>
        <dbReference type="ARBA" id="ARBA00022448"/>
    </source>
</evidence>
<dbReference type="InterPro" id="IPR040709">
    <property type="entry name" value="Importin_rep_1"/>
</dbReference>
<reference evidence="8" key="1">
    <citation type="submission" date="2013-05" db="EMBL/GenBank/DDBJ databases">
        <authorList>
            <person name="Yim A.K.Y."/>
            <person name="Chan T.F."/>
            <person name="Ji K.M."/>
            <person name="Liu X.Y."/>
            <person name="Zhou J.W."/>
            <person name="Li R.Q."/>
            <person name="Yang K.Y."/>
            <person name="Li J."/>
            <person name="Li M."/>
            <person name="Law P.T.W."/>
            <person name="Wu Y.L."/>
            <person name="Cai Z.L."/>
            <person name="Qin H."/>
            <person name="Bao Y."/>
            <person name="Leung R.K.K."/>
            <person name="Ng P.K.S."/>
            <person name="Zou J."/>
            <person name="Zhong X.J."/>
            <person name="Ran P.X."/>
            <person name="Zhong N.S."/>
            <person name="Liu Z.G."/>
            <person name="Tsui S.K.W."/>
        </authorList>
    </citation>
    <scope>NUCLEOTIDE SEQUENCE</scope>
    <source>
        <strain evidence="8">Derf</strain>
        <tissue evidence="8">Whole organism</tissue>
    </source>
</reference>
<reference evidence="8" key="2">
    <citation type="journal article" date="2022" name="Res Sq">
        <title>Comparative Genomics Reveals Insights into the Divergent Evolution of Astigmatic Mites and Household Pest Adaptations.</title>
        <authorList>
            <person name="Xiong Q."/>
            <person name="Wan A.T.-Y."/>
            <person name="Liu X.-Y."/>
            <person name="Fung C.S.-H."/>
            <person name="Xiao X."/>
            <person name="Malainual N."/>
            <person name="Hou J."/>
            <person name="Wang L."/>
            <person name="Wang M."/>
            <person name="Yang K."/>
            <person name="Cui Y."/>
            <person name="Leung E."/>
            <person name="Nong W."/>
            <person name="Shin S.-K."/>
            <person name="Au S."/>
            <person name="Jeong K.Y."/>
            <person name="Chew F.T."/>
            <person name="Hui J."/>
            <person name="Leung T.F."/>
            <person name="Tungtrongchitr A."/>
            <person name="Zhong N."/>
            <person name="Liu Z."/>
            <person name="Tsui S."/>
        </authorList>
    </citation>
    <scope>NUCLEOTIDE SEQUENCE</scope>
    <source>
        <strain evidence="8">Derf</strain>
        <tissue evidence="8">Whole organism</tissue>
    </source>
</reference>
<dbReference type="Gene3D" id="1.25.10.10">
    <property type="entry name" value="Leucine-rich Repeat Variant"/>
    <property type="match status" value="1"/>
</dbReference>
<name>A0A922HF57_DERFA</name>
<sequence>MILHYNLFNILVMDPALVTNIERLLNELYDDHNKTKFEETNNLLINLQKSKEAWMFAWLLMKKDKPVNVQYFGASSLYVKLTKYHFELDNNSYRQLWVKIIENLIAYMESAEFNLITTKLISCLAVCIVQNIDNEWNNALQDLWNLFQPEKLSNIPSTRVIHVLLEILSVIPDELNHPYQDKNKKQASRLELVKHAESVLMFVYKILSEENISDNITKICLKCFHCWSIGLDTIVLTENHLAIMAIVLNCVRNENTCHEAVECIIAIYTCPHMIKQPKMIIQLIEQMTIGLTNLIDQTIQESNMDYLRDLYFLFVSIGESHTRLILDSLTDLSLNRDILIEFFRIILKCSSTPTHYGYDETISDLPFNFWINFQDDFMASDESKIQIYLNIFKDIFHSMINIFLFKLQYPPDEIYEQSWDKDDRERFRCYRQDIADTYTYCFSILNTSLLQILMDHFNKALSQTMMATSKDMNQISTSIRYLEAVIYAFSALTENISPTETVYMPQIISSFQTLSNECLNDSRLLSTINCFLSNSADWLANNINYFAFTLTIISNSLKSNDQMVVISATMALKVITTECQLDLRPYSLDIIRICEEYLQYPNLQYKEKARLMHSLGTILSIMPLDVIMNTIDRILIPILTETEKILTNTNNNNNDNPDSRIHINGVLLMLSNLFAKLDVNLKGTDLEEGDHLISKSLVQAKARNNIPQPLYKIFEKIMPMFGVIAMNYSYDEEIAQNVCECVKKTVITLLDDVKPMIGNILHLLLHLYRNSKSISVIQISRQIFTLFHKESELLPNLQEYFYTLTTITIEQFAKDFRENTFLVQNFFEESAHSLRKATAIFLYPKLNLSTLFDWAIAGIVLPEKGTVHQCSIFISEFLNQGRQNEQFHKVIQERFDMLVMKVFIVIGGQQGSPSFAVDYMPDIIIVLNQKYSDSFTRALNSIIDYNGFPTDMVTREQKCKFVQSISTLRNNKRRLREIVKEFSCRCRGLFGVDNITNKLFR</sequence>
<dbReference type="SUPFAM" id="SSF48371">
    <property type="entry name" value="ARM repeat"/>
    <property type="match status" value="1"/>
</dbReference>
<dbReference type="GO" id="GO:0005634">
    <property type="term" value="C:nucleus"/>
    <property type="evidence" value="ECO:0007669"/>
    <property type="project" value="UniProtKB-SubCell"/>
</dbReference>
<dbReference type="GO" id="GO:0005737">
    <property type="term" value="C:cytoplasm"/>
    <property type="evidence" value="ECO:0007669"/>
    <property type="project" value="TreeGrafter"/>
</dbReference>
<dbReference type="Proteomes" id="UP000790347">
    <property type="component" value="Unassembled WGS sequence"/>
</dbReference>
<evidence type="ECO:0000256" key="2">
    <source>
        <dbReference type="ARBA" id="ARBA00007991"/>
    </source>
</evidence>
<keyword evidence="9" id="KW-1185">Reference proteome</keyword>
<dbReference type="Pfam" id="PF08389">
    <property type="entry name" value="Xpo1"/>
    <property type="match status" value="1"/>
</dbReference>
<proteinExistence type="inferred from homology"/>
<dbReference type="InterPro" id="IPR013598">
    <property type="entry name" value="Exportin-1/Importin-b-like"/>
</dbReference>
<protein>
    <recommendedName>
        <fullName evidence="3">Importin-13</fullName>
    </recommendedName>
</protein>
<comment type="subcellular location">
    <subcellularLocation>
        <location evidence="1">Nucleus</location>
    </subcellularLocation>
</comment>
<feature type="domain" description="Exportin-1/Importin-beta-like" evidence="7">
    <location>
        <begin position="115"/>
        <end position="264"/>
    </location>
</feature>
<gene>
    <name evidence="8" type="primary">IPO13</name>
    <name evidence="8" type="ORF">DERF_015792</name>
</gene>
<evidence type="ECO:0000313" key="9">
    <source>
        <dbReference type="Proteomes" id="UP000790347"/>
    </source>
</evidence>
<dbReference type="InterPro" id="IPR040520">
    <property type="entry name" value="Importin_rep_3"/>
</dbReference>
<comment type="similarity">
    <text evidence="2">Belongs to the importin beta family.</text>
</comment>
<dbReference type="GO" id="GO:0006606">
    <property type="term" value="P:protein import into nucleus"/>
    <property type="evidence" value="ECO:0007669"/>
    <property type="project" value="TreeGrafter"/>
</dbReference>
<evidence type="ECO:0000256" key="6">
    <source>
        <dbReference type="ARBA" id="ARBA00023242"/>
    </source>
</evidence>
<dbReference type="PANTHER" id="PTHR12363:SF33">
    <property type="entry name" value="IMPORTIN-13"/>
    <property type="match status" value="1"/>
</dbReference>
<evidence type="ECO:0000313" key="8">
    <source>
        <dbReference type="EMBL" id="KAH9491056.1"/>
    </source>
</evidence>
<dbReference type="InterPro" id="IPR016024">
    <property type="entry name" value="ARM-type_fold"/>
</dbReference>
<keyword evidence="4" id="KW-0813">Transport</keyword>
<accession>A0A922HF57</accession>
<dbReference type="InterPro" id="IPR051345">
    <property type="entry name" value="Importin_beta-like_NTR"/>
</dbReference>
<dbReference type="AlphaFoldDB" id="A0A922HF57"/>
<dbReference type="Pfam" id="PF18773">
    <property type="entry name" value="Importin_rep"/>
    <property type="match status" value="1"/>
</dbReference>
<keyword evidence="6" id="KW-0539">Nucleus</keyword>